<dbReference type="Pfam" id="PF00071">
    <property type="entry name" value="Ras"/>
    <property type="match status" value="1"/>
</dbReference>
<dbReference type="PANTHER" id="PTHR24072">
    <property type="entry name" value="RHO FAMILY GTPASE"/>
    <property type="match status" value="1"/>
</dbReference>
<keyword evidence="4" id="KW-1185">Reference proteome</keyword>
<keyword evidence="2" id="KW-0342">GTP-binding</keyword>
<evidence type="ECO:0000256" key="1">
    <source>
        <dbReference type="ARBA" id="ARBA00022741"/>
    </source>
</evidence>
<gene>
    <name evidence="3" type="ORF">LAZ67_14001629</name>
</gene>
<keyword evidence="1" id="KW-0547">Nucleotide-binding</keyword>
<dbReference type="InterPro" id="IPR027417">
    <property type="entry name" value="P-loop_NTPase"/>
</dbReference>
<name>A0ABY6L673_9ARAC</name>
<evidence type="ECO:0000256" key="2">
    <source>
        <dbReference type="ARBA" id="ARBA00023134"/>
    </source>
</evidence>
<dbReference type="InterPro" id="IPR003578">
    <property type="entry name" value="Small_GTPase_Rho"/>
</dbReference>
<dbReference type="EMBL" id="CP092876">
    <property type="protein sequence ID" value="UYV76662.1"/>
    <property type="molecule type" value="Genomic_DNA"/>
</dbReference>
<dbReference type="SUPFAM" id="SSF52540">
    <property type="entry name" value="P-loop containing nucleoside triphosphate hydrolases"/>
    <property type="match status" value="1"/>
</dbReference>
<organism evidence="3 4">
    <name type="scientific">Cordylochernes scorpioides</name>
    <dbReference type="NCBI Taxonomy" id="51811"/>
    <lineage>
        <taxon>Eukaryota</taxon>
        <taxon>Metazoa</taxon>
        <taxon>Ecdysozoa</taxon>
        <taxon>Arthropoda</taxon>
        <taxon>Chelicerata</taxon>
        <taxon>Arachnida</taxon>
        <taxon>Pseudoscorpiones</taxon>
        <taxon>Cheliferoidea</taxon>
        <taxon>Chernetidae</taxon>
        <taxon>Cordylochernes</taxon>
    </lineage>
</organism>
<dbReference type="Proteomes" id="UP001235939">
    <property type="component" value="Chromosome 14"/>
</dbReference>
<protein>
    <submittedName>
        <fullName evidence="3">Uncharacterized protein</fullName>
    </submittedName>
</protein>
<dbReference type="InterPro" id="IPR001806">
    <property type="entry name" value="Small_GTPase"/>
</dbReference>
<proteinExistence type="predicted"/>
<dbReference type="Gene3D" id="3.40.50.300">
    <property type="entry name" value="P-loop containing nucleotide triphosphate hydrolases"/>
    <property type="match status" value="1"/>
</dbReference>
<evidence type="ECO:0000313" key="3">
    <source>
        <dbReference type="EMBL" id="UYV76662.1"/>
    </source>
</evidence>
<accession>A0ABY6L673</accession>
<sequence>MWIPEVRKACPKIPILILGTKSDLKHSTHLSERQGLVLSEKCGADGYVECSAKTEATVSDFSDCALL</sequence>
<reference evidence="3 4" key="1">
    <citation type="submission" date="2022-01" db="EMBL/GenBank/DDBJ databases">
        <title>A chromosomal length assembly of Cordylochernes scorpioides.</title>
        <authorList>
            <person name="Zeh D."/>
            <person name="Zeh J."/>
        </authorList>
    </citation>
    <scope>NUCLEOTIDE SEQUENCE [LARGE SCALE GENOMIC DNA]</scope>
    <source>
        <strain evidence="3">IN4F17</strain>
        <tissue evidence="3">Whole Body</tissue>
    </source>
</reference>
<evidence type="ECO:0000313" key="4">
    <source>
        <dbReference type="Proteomes" id="UP001235939"/>
    </source>
</evidence>